<protein>
    <submittedName>
        <fullName evidence="2">Uncharacterized protein</fullName>
    </submittedName>
</protein>
<name>A0A9D4IB76_DREPO</name>
<comment type="caution">
    <text evidence="2">The sequence shown here is derived from an EMBL/GenBank/DDBJ whole genome shotgun (WGS) entry which is preliminary data.</text>
</comment>
<dbReference type="Proteomes" id="UP000828390">
    <property type="component" value="Unassembled WGS sequence"/>
</dbReference>
<proteinExistence type="predicted"/>
<accession>A0A9D4IB76</accession>
<reference evidence="2" key="2">
    <citation type="submission" date="2020-11" db="EMBL/GenBank/DDBJ databases">
        <authorList>
            <person name="McCartney M.A."/>
            <person name="Auch B."/>
            <person name="Kono T."/>
            <person name="Mallez S."/>
            <person name="Becker A."/>
            <person name="Gohl D.M."/>
            <person name="Silverstein K.A.T."/>
            <person name="Koren S."/>
            <person name="Bechman K.B."/>
            <person name="Herman A."/>
            <person name="Abrahante J.E."/>
            <person name="Garbe J."/>
        </authorList>
    </citation>
    <scope>NUCLEOTIDE SEQUENCE</scope>
    <source>
        <strain evidence="2">Duluth1</strain>
        <tissue evidence="2">Whole animal</tissue>
    </source>
</reference>
<gene>
    <name evidence="2" type="ORF">DPMN_170062</name>
</gene>
<dbReference type="AlphaFoldDB" id="A0A9D4IB76"/>
<feature type="compositionally biased region" description="Acidic residues" evidence="1">
    <location>
        <begin position="59"/>
        <end position="69"/>
    </location>
</feature>
<feature type="compositionally biased region" description="Basic residues" evidence="1">
    <location>
        <begin position="73"/>
        <end position="91"/>
    </location>
</feature>
<organism evidence="2 3">
    <name type="scientific">Dreissena polymorpha</name>
    <name type="common">Zebra mussel</name>
    <name type="synonym">Mytilus polymorpha</name>
    <dbReference type="NCBI Taxonomy" id="45954"/>
    <lineage>
        <taxon>Eukaryota</taxon>
        <taxon>Metazoa</taxon>
        <taxon>Spiralia</taxon>
        <taxon>Lophotrochozoa</taxon>
        <taxon>Mollusca</taxon>
        <taxon>Bivalvia</taxon>
        <taxon>Autobranchia</taxon>
        <taxon>Heteroconchia</taxon>
        <taxon>Euheterodonta</taxon>
        <taxon>Imparidentia</taxon>
        <taxon>Neoheterodontei</taxon>
        <taxon>Myida</taxon>
        <taxon>Dreissenoidea</taxon>
        <taxon>Dreissenidae</taxon>
        <taxon>Dreissena</taxon>
    </lineage>
</organism>
<sequence>MYPFADAQCASRMKTLVRQYKTVKDNNNTSGCKRKTYMYEKELDSLYKANPNIPPQFVLDEDNEEDEDADVKRGKRRKTLKKKVMIHPVQK</sequence>
<feature type="region of interest" description="Disordered" evidence="1">
    <location>
        <begin position="57"/>
        <end position="91"/>
    </location>
</feature>
<keyword evidence="3" id="KW-1185">Reference proteome</keyword>
<dbReference type="EMBL" id="JAIWYP010000009">
    <property type="protein sequence ID" value="KAH3768846.1"/>
    <property type="molecule type" value="Genomic_DNA"/>
</dbReference>
<reference evidence="2" key="1">
    <citation type="journal article" date="2019" name="bioRxiv">
        <title>The Genome of the Zebra Mussel, Dreissena polymorpha: A Resource for Invasive Species Research.</title>
        <authorList>
            <person name="McCartney M.A."/>
            <person name="Auch B."/>
            <person name="Kono T."/>
            <person name="Mallez S."/>
            <person name="Zhang Y."/>
            <person name="Obille A."/>
            <person name="Becker A."/>
            <person name="Abrahante J.E."/>
            <person name="Garbe J."/>
            <person name="Badalamenti J.P."/>
            <person name="Herman A."/>
            <person name="Mangelson H."/>
            <person name="Liachko I."/>
            <person name="Sullivan S."/>
            <person name="Sone E.D."/>
            <person name="Koren S."/>
            <person name="Silverstein K.A.T."/>
            <person name="Beckman K.B."/>
            <person name="Gohl D.M."/>
        </authorList>
    </citation>
    <scope>NUCLEOTIDE SEQUENCE</scope>
    <source>
        <strain evidence="2">Duluth1</strain>
        <tissue evidence="2">Whole animal</tissue>
    </source>
</reference>
<evidence type="ECO:0000256" key="1">
    <source>
        <dbReference type="SAM" id="MobiDB-lite"/>
    </source>
</evidence>
<evidence type="ECO:0000313" key="2">
    <source>
        <dbReference type="EMBL" id="KAH3768846.1"/>
    </source>
</evidence>
<evidence type="ECO:0000313" key="3">
    <source>
        <dbReference type="Proteomes" id="UP000828390"/>
    </source>
</evidence>